<dbReference type="GeneTree" id="ENSGT00940000163737"/>
<feature type="domain" description="Reverse transcriptase" evidence="1">
    <location>
        <begin position="140"/>
        <end position="399"/>
    </location>
</feature>
<reference evidence="2" key="3">
    <citation type="submission" date="2025-08" db="UniProtKB">
        <authorList>
            <consortium name="Ensembl"/>
        </authorList>
    </citation>
    <scope>IDENTIFICATION</scope>
    <source>
        <strain evidence="2">JP 163 A</strain>
    </source>
</reference>
<evidence type="ECO:0000313" key="3">
    <source>
        <dbReference type="Proteomes" id="UP000002852"/>
    </source>
</evidence>
<dbReference type="PANTHER" id="PTHR31635:SF196">
    <property type="entry name" value="REVERSE TRANSCRIPTASE DOMAIN-CONTAINING PROTEIN-RELATED"/>
    <property type="match status" value="1"/>
</dbReference>
<sequence>KCGNLDCIISGSGGLRSKTRSVLGIFFRKLFRSQQSINTLINENGELNDNKQTNSEIYEFYKKLYESKPMEEEEMSLFLSKLTNKLTTKERESLDQEITIDEITKAMQNNKAPGLDGLPKEYYVTFWELLKGPLLLVYKEAFKEGILPNTMNQGMISLLYKKGPQTDLKNWRPLTLLGVDIKILSKALFFRLKTVISNIIEKEQTCGIPGRKMTDSLALIRDTYTYCQERKLPLSILGIDLEKAFDSVNHRFLEEILRHFNFGSGFIKWIKILYNECSSVVVVNRKATPPFTIKAGVRQGCPLSPLLFILAMEPLACAIRHNEAIKGIIPPGNYGKDIKLTMYMDDLTLLLPDNNSIQESLKISERFTAASGMKINKNKSEILYSNWKESRENWGLIEKGDTIKVLGSPLPDFVFGSKQSKMDHSEYGNGTDLMDLIRLLL</sequence>
<proteinExistence type="predicted"/>
<dbReference type="AlphaFoldDB" id="A0A3B5QAJ4"/>
<dbReference type="SUPFAM" id="SSF56672">
    <property type="entry name" value="DNA/RNA polymerases"/>
    <property type="match status" value="1"/>
</dbReference>
<protein>
    <recommendedName>
        <fullName evidence="1">Reverse transcriptase domain-containing protein</fullName>
    </recommendedName>
</protein>
<evidence type="ECO:0000313" key="2">
    <source>
        <dbReference type="Ensembl" id="ENSXMAP00000028060.1"/>
    </source>
</evidence>
<dbReference type="InterPro" id="IPR000477">
    <property type="entry name" value="RT_dom"/>
</dbReference>
<accession>A0A3B5QAJ4</accession>
<organism evidence="2 3">
    <name type="scientific">Xiphophorus maculatus</name>
    <name type="common">Southern platyfish</name>
    <name type="synonym">Platypoecilus maculatus</name>
    <dbReference type="NCBI Taxonomy" id="8083"/>
    <lineage>
        <taxon>Eukaryota</taxon>
        <taxon>Metazoa</taxon>
        <taxon>Chordata</taxon>
        <taxon>Craniata</taxon>
        <taxon>Vertebrata</taxon>
        <taxon>Euteleostomi</taxon>
        <taxon>Actinopterygii</taxon>
        <taxon>Neopterygii</taxon>
        <taxon>Teleostei</taxon>
        <taxon>Neoteleostei</taxon>
        <taxon>Acanthomorphata</taxon>
        <taxon>Ovalentaria</taxon>
        <taxon>Atherinomorphae</taxon>
        <taxon>Cyprinodontiformes</taxon>
        <taxon>Poeciliidae</taxon>
        <taxon>Poeciliinae</taxon>
        <taxon>Xiphophorus</taxon>
    </lineage>
</organism>
<dbReference type="InterPro" id="IPR043502">
    <property type="entry name" value="DNA/RNA_pol_sf"/>
</dbReference>
<dbReference type="PROSITE" id="PS50878">
    <property type="entry name" value="RT_POL"/>
    <property type="match status" value="1"/>
</dbReference>
<evidence type="ECO:0000259" key="1">
    <source>
        <dbReference type="PROSITE" id="PS50878"/>
    </source>
</evidence>
<reference evidence="2" key="4">
    <citation type="submission" date="2025-09" db="UniProtKB">
        <authorList>
            <consortium name="Ensembl"/>
        </authorList>
    </citation>
    <scope>IDENTIFICATION</scope>
    <source>
        <strain evidence="2">JP 163 A</strain>
    </source>
</reference>
<dbReference type="PANTHER" id="PTHR31635">
    <property type="entry name" value="REVERSE TRANSCRIPTASE DOMAIN-CONTAINING PROTEIN-RELATED"/>
    <property type="match status" value="1"/>
</dbReference>
<dbReference type="Ensembl" id="ENSXMAT00000034715.1">
    <property type="protein sequence ID" value="ENSXMAP00000028060.1"/>
    <property type="gene ID" value="ENSXMAG00000020872.1"/>
</dbReference>
<dbReference type="Pfam" id="PF00078">
    <property type="entry name" value="RVT_1"/>
    <property type="match status" value="1"/>
</dbReference>
<keyword evidence="3" id="KW-1185">Reference proteome</keyword>
<dbReference type="OMA" id="NDSCHIN"/>
<dbReference type="InParanoid" id="A0A3B5QAJ4"/>
<reference evidence="3" key="1">
    <citation type="submission" date="2012-01" db="EMBL/GenBank/DDBJ databases">
        <authorList>
            <person name="Walter R."/>
            <person name="Schartl M."/>
            <person name="Warren W."/>
        </authorList>
    </citation>
    <scope>NUCLEOTIDE SEQUENCE [LARGE SCALE GENOMIC DNA]</scope>
    <source>
        <strain evidence="3">JP 163 A</strain>
    </source>
</reference>
<dbReference type="CDD" id="cd01650">
    <property type="entry name" value="RT_nLTR_like"/>
    <property type="match status" value="1"/>
</dbReference>
<dbReference type="Proteomes" id="UP000002852">
    <property type="component" value="Unassembled WGS sequence"/>
</dbReference>
<reference evidence="3" key="2">
    <citation type="journal article" date="2013" name="Nat. Genet.">
        <title>The genome of the platyfish, Xiphophorus maculatus, provides insights into evolutionary adaptation and several complex traits.</title>
        <authorList>
            <person name="Schartl M."/>
            <person name="Walter R.B."/>
            <person name="Shen Y."/>
            <person name="Garcia T."/>
            <person name="Catchen J."/>
            <person name="Amores A."/>
            <person name="Braasch I."/>
            <person name="Chalopin D."/>
            <person name="Volff J.N."/>
            <person name="Lesch K.P."/>
            <person name="Bisazza A."/>
            <person name="Minx P."/>
            <person name="Hillier L."/>
            <person name="Wilson R.K."/>
            <person name="Fuerstenberg S."/>
            <person name="Boore J."/>
            <person name="Searle S."/>
            <person name="Postlethwait J.H."/>
            <person name="Warren W.C."/>
        </authorList>
    </citation>
    <scope>NUCLEOTIDE SEQUENCE [LARGE SCALE GENOMIC DNA]</scope>
    <source>
        <strain evidence="3">JP 163 A</strain>
    </source>
</reference>
<dbReference type="STRING" id="8083.ENSXMAP00000028060"/>
<name>A0A3B5QAJ4_XIPMA</name>